<protein>
    <submittedName>
        <fullName evidence="1">Mitochondrial protein</fullName>
    </submittedName>
</protein>
<keyword evidence="2" id="KW-1185">Reference proteome</keyword>
<organism evidence="1 2">
    <name type="scientific">Lipomyces kononenkoae</name>
    <name type="common">Yeast</name>
    <dbReference type="NCBI Taxonomy" id="34357"/>
    <lineage>
        <taxon>Eukaryota</taxon>
        <taxon>Fungi</taxon>
        <taxon>Dikarya</taxon>
        <taxon>Ascomycota</taxon>
        <taxon>Saccharomycotina</taxon>
        <taxon>Lipomycetes</taxon>
        <taxon>Lipomycetales</taxon>
        <taxon>Lipomycetaceae</taxon>
        <taxon>Lipomyces</taxon>
    </lineage>
</organism>
<reference evidence="2" key="1">
    <citation type="journal article" date="2024" name="Front. Bioeng. Biotechnol.">
        <title>Genome-scale model development and genomic sequencing of the oleaginous clade Lipomyces.</title>
        <authorList>
            <person name="Czajka J.J."/>
            <person name="Han Y."/>
            <person name="Kim J."/>
            <person name="Mondo S.J."/>
            <person name="Hofstad B.A."/>
            <person name="Robles A."/>
            <person name="Haridas S."/>
            <person name="Riley R."/>
            <person name="LaButti K."/>
            <person name="Pangilinan J."/>
            <person name="Andreopoulos W."/>
            <person name="Lipzen A."/>
            <person name="Yan J."/>
            <person name="Wang M."/>
            <person name="Ng V."/>
            <person name="Grigoriev I.V."/>
            <person name="Spatafora J.W."/>
            <person name="Magnuson J.K."/>
            <person name="Baker S.E."/>
            <person name="Pomraning K.R."/>
        </authorList>
    </citation>
    <scope>NUCLEOTIDE SEQUENCE [LARGE SCALE GENOMIC DNA]</scope>
    <source>
        <strain evidence="2">CBS 7786</strain>
    </source>
</reference>
<gene>
    <name evidence="1" type="ORF">V1525DRAFT_443917</name>
</gene>
<comment type="caution">
    <text evidence="1">The sequence shown here is derived from an EMBL/GenBank/DDBJ whole genome shotgun (WGS) entry which is preliminary data.</text>
</comment>
<evidence type="ECO:0000313" key="2">
    <source>
        <dbReference type="Proteomes" id="UP001433508"/>
    </source>
</evidence>
<dbReference type="Proteomes" id="UP001433508">
    <property type="component" value="Unassembled WGS sequence"/>
</dbReference>
<sequence>MAPVSPAPVIASAPPSLWSRFSKFVADNKTLIYTVGAATFVVVSGAGVYYVYYKKPLGPSAPSSPPSADVPETKSASDKKKAKKEKRKQKKERERQEGGAGAKESSADEKLAETKPVAQPTLEEEKSELPDISDEALNGVTPEIRKEYSIQYKNAGNAEFKKKNYEKAIELYTKAISLSPDAVFYSNRAACYSAQERWDKVVEDATAALELEPEYLKALSRRGNAYEKLEQFPDAIVDYTAVCILSGSPNDPLSASIDRLLQKCGETRAQELLKTKKRALPSIAFVTSYLDSFHERPIPPEVSSAAEGSGNYYLKLGLEAMESKTVESYEEAYKDFTKAVELDAENMALALDLRGTFKFLMADNQGAMEDLNKSLEIAPSVQAYVKRALLFMDISNPIQCNADFESAITLDPTSPDIYYHRGQIHFLLSEFADAAKDYQKSIDLDKKFVYSHIQLAVTQYKLGSTSSAMAGFRRCIKNFDKTPDVFNYYGELLMDQQRYSDAIEKFDQAFELEKSQKTSGINVLPLINKAFVLWHYKQGTIQEAEELCKKALLLDPQSDIAVGTLAQLVLSQNRMDDALVYFEKQLELARTETEITQAATYIEAAKTQAKLIEHYPQLKARLAGMSQGMGM</sequence>
<dbReference type="EMBL" id="MU971339">
    <property type="protein sequence ID" value="KAK9240432.1"/>
    <property type="molecule type" value="Genomic_DNA"/>
</dbReference>
<evidence type="ECO:0000313" key="1">
    <source>
        <dbReference type="EMBL" id="KAK9240432.1"/>
    </source>
</evidence>
<name>A0ACC3T8X4_LIPKO</name>
<accession>A0ACC3T8X4</accession>
<proteinExistence type="predicted"/>